<comment type="subcellular location">
    <subcellularLocation>
        <location evidence="4">Cytoplasm</location>
    </subcellularLocation>
    <text evidence="4">Binds to ribosomes.</text>
</comment>
<dbReference type="GO" id="GO:1990904">
    <property type="term" value="C:ribonucleoprotein complex"/>
    <property type="evidence" value="ECO:0007669"/>
    <property type="project" value="TreeGrafter"/>
</dbReference>
<dbReference type="SUPFAM" id="SSF54980">
    <property type="entry name" value="EF-G C-terminal domain-like"/>
    <property type="match status" value="2"/>
</dbReference>
<dbReference type="PRINTS" id="PR00315">
    <property type="entry name" value="ELONGATNFCT"/>
</dbReference>
<dbReference type="Gene3D" id="3.30.70.240">
    <property type="match status" value="1"/>
</dbReference>
<name>A0A9D1DLZ2_9FIRM</name>
<dbReference type="PANTHER" id="PTHR42908">
    <property type="entry name" value="TRANSLATION ELONGATION FACTOR-RELATED"/>
    <property type="match status" value="1"/>
</dbReference>
<reference evidence="6" key="1">
    <citation type="submission" date="2020-10" db="EMBL/GenBank/DDBJ databases">
        <authorList>
            <person name="Gilroy R."/>
        </authorList>
    </citation>
    <scope>NUCLEOTIDE SEQUENCE</scope>
    <source>
        <strain evidence="6">ChiGjej3B3-7149</strain>
    </source>
</reference>
<sequence length="625" mass="69137">MLHGVIKFGFVNKQEVVHLDKLRNVAIIAHVDHGKTTLVDEMLKQSGVFRENQEVETRVMDSGDLERERGITILAKNTAVRYGDTKINIVDTPGHADFGGEVERILKMVNGVILLVDAAEGPMPQTRFVLSKALELGHRVIVVLNKIDRPDQRVLEVVDEVLELLMDLGCTDEQLDSPMLFCSGRNGTASYSPEVPGTDLKPLFDTIIKYIPEPTGDETAPFQMLVSSIDYNEFVGRIAIGRIERGTIHANGEIAVCNYHDPDAAPRKAKAVSMYQFEGLQRVPVQEATAGNIIAMSGIGDITIGDTICAPEAVEPIEFVKISAPTMEMTFSVNDSPFAGREGKFVTSRQIRDRLMRETLKDVSLHVSELEGATDSFVVAGRGEMHLSILIETMRREGYEFSVSPPRVLFQTIDGKKCEPVERVVVDVPSESIGAVIEKLGSRKGEFVEMLPVGARTKATFLVPERGLFGYRNEFMTDTKGEGIMSSVFERYEPYKGELTRRGTGSLVAWEQGEAVTYGLYNAQERGALFIGPGTPVYAGMIVGVSPKNEDIPVNVCRRKQLTNMRAAGSDEALRLTPPRVLSLEQCLEFLADDELLEVTPKNLRLRKRILDHSQRMKALKGNKA</sequence>
<keyword evidence="4" id="KW-0378">Hydrolase</keyword>
<keyword evidence="4" id="KW-0963">Cytoplasm</keyword>
<keyword evidence="2 4" id="KW-0342">GTP-binding</keyword>
<dbReference type="InterPro" id="IPR035651">
    <property type="entry name" value="BipA_V"/>
</dbReference>
<dbReference type="InterPro" id="IPR009000">
    <property type="entry name" value="Transl_B-barrel_sf"/>
</dbReference>
<dbReference type="GO" id="GO:0019843">
    <property type="term" value="F:rRNA binding"/>
    <property type="evidence" value="ECO:0007669"/>
    <property type="project" value="UniProtKB-KW"/>
</dbReference>
<protein>
    <recommendedName>
        <fullName evidence="4">Large ribosomal subunit assembly factor BipA</fullName>
        <ecNumber evidence="4">3.6.5.-</ecNumber>
    </recommendedName>
    <alternativeName>
        <fullName evidence="4">GTP-binding protein BipA</fullName>
    </alternativeName>
</protein>
<dbReference type="InterPro" id="IPR004161">
    <property type="entry name" value="EFTu-like_2"/>
</dbReference>
<dbReference type="GO" id="GO:0010467">
    <property type="term" value="P:gene expression"/>
    <property type="evidence" value="ECO:0007669"/>
    <property type="project" value="UniProtKB-ARBA"/>
</dbReference>
<dbReference type="FunFam" id="3.40.50.300:FF:000055">
    <property type="entry name" value="GTP-binding protein TypA"/>
    <property type="match status" value="1"/>
</dbReference>
<dbReference type="Pfam" id="PF03144">
    <property type="entry name" value="GTP_EFTU_D2"/>
    <property type="match status" value="1"/>
</dbReference>
<dbReference type="SMART" id="SM00838">
    <property type="entry name" value="EFG_C"/>
    <property type="match status" value="1"/>
</dbReference>
<keyword evidence="4" id="KW-0820">tRNA-binding</keyword>
<dbReference type="NCBIfam" id="TIGR01394">
    <property type="entry name" value="TypA_BipA"/>
    <property type="match status" value="1"/>
</dbReference>
<keyword evidence="1 4" id="KW-0547">Nucleotide-binding</keyword>
<dbReference type="PANTHER" id="PTHR42908:SF8">
    <property type="entry name" value="TR-TYPE G DOMAIN-CONTAINING PROTEIN"/>
    <property type="match status" value="1"/>
</dbReference>
<feature type="domain" description="Tr-type G" evidence="5">
    <location>
        <begin position="20"/>
        <end position="215"/>
    </location>
</feature>
<keyword evidence="4" id="KW-0699">rRNA-binding</keyword>
<feature type="binding site" evidence="4">
    <location>
        <begin position="32"/>
        <end position="37"/>
    </location>
    <ligand>
        <name>GTP</name>
        <dbReference type="ChEBI" id="CHEBI:37565"/>
    </ligand>
</feature>
<dbReference type="Proteomes" id="UP000824238">
    <property type="component" value="Unassembled WGS sequence"/>
</dbReference>
<dbReference type="Pfam" id="PF21018">
    <property type="entry name" value="BipA_C"/>
    <property type="match status" value="1"/>
</dbReference>
<dbReference type="GO" id="GO:0043022">
    <property type="term" value="F:ribosome binding"/>
    <property type="evidence" value="ECO:0007669"/>
    <property type="project" value="UniProtKB-UniRule"/>
</dbReference>
<comment type="function">
    <text evidence="4">A 50S ribosomal subunit assembly protein with GTPase activity, required for 50S subunit assembly at low temperatures, may also play a role in translation. Binds GTP and analogs. Binds the 70S ribosome between the 30S and 50S subunits, in a similar position as ribosome-bound EF-G; it contacts a number of ribosomal proteins, both rRNAs and the A-site tRNA.</text>
</comment>
<reference evidence="6" key="2">
    <citation type="journal article" date="2021" name="PeerJ">
        <title>Extensive microbial diversity within the chicken gut microbiome revealed by metagenomics and culture.</title>
        <authorList>
            <person name="Gilroy R."/>
            <person name="Ravi A."/>
            <person name="Getino M."/>
            <person name="Pursley I."/>
            <person name="Horton D.L."/>
            <person name="Alikhan N.F."/>
            <person name="Baker D."/>
            <person name="Gharbi K."/>
            <person name="Hall N."/>
            <person name="Watson M."/>
            <person name="Adriaenssens E.M."/>
            <person name="Foster-Nyarko E."/>
            <person name="Jarju S."/>
            <person name="Secka A."/>
            <person name="Antonio M."/>
            <person name="Oren A."/>
            <person name="Chaudhuri R.R."/>
            <person name="La Ragione R."/>
            <person name="Hildebrand F."/>
            <person name="Pallen M.J."/>
        </authorList>
    </citation>
    <scope>NUCLEOTIDE SEQUENCE</scope>
    <source>
        <strain evidence="6">ChiGjej3B3-7149</strain>
    </source>
</reference>
<evidence type="ECO:0000313" key="6">
    <source>
        <dbReference type="EMBL" id="HIR55310.1"/>
    </source>
</evidence>
<dbReference type="PROSITE" id="PS51722">
    <property type="entry name" value="G_TR_2"/>
    <property type="match status" value="1"/>
</dbReference>
<dbReference type="FunFam" id="2.40.50.250:FF:000001">
    <property type="entry name" value="GTP-binding protein TypA"/>
    <property type="match status" value="1"/>
</dbReference>
<feature type="binding site" evidence="4">
    <location>
        <begin position="145"/>
        <end position="148"/>
    </location>
    <ligand>
        <name>GTP</name>
        <dbReference type="ChEBI" id="CHEBI:37565"/>
    </ligand>
</feature>
<dbReference type="InterPro" id="IPR047041">
    <property type="entry name" value="BipA_GTP-bd_dom"/>
</dbReference>
<dbReference type="GO" id="GO:0000027">
    <property type="term" value="P:ribosomal large subunit assembly"/>
    <property type="evidence" value="ECO:0007669"/>
    <property type="project" value="UniProtKB-UniRule"/>
</dbReference>
<keyword evidence="4" id="KW-0690">Ribosome biogenesis</keyword>
<dbReference type="InterPro" id="IPR027417">
    <property type="entry name" value="P-loop_NTPase"/>
</dbReference>
<evidence type="ECO:0000313" key="7">
    <source>
        <dbReference type="Proteomes" id="UP000824238"/>
    </source>
</evidence>
<dbReference type="FunFam" id="2.40.30.10:FF:000016">
    <property type="entry name" value="GTP-binding protein TypA"/>
    <property type="match status" value="1"/>
</dbReference>
<dbReference type="InterPro" id="IPR005225">
    <property type="entry name" value="Small_GTP-bd"/>
</dbReference>
<dbReference type="PROSITE" id="PS00301">
    <property type="entry name" value="G_TR_1"/>
    <property type="match status" value="1"/>
</dbReference>
<proteinExistence type="inferred from homology"/>
<dbReference type="CDD" id="cd16263">
    <property type="entry name" value="BipA_III"/>
    <property type="match status" value="1"/>
</dbReference>
<dbReference type="Gene3D" id="2.40.30.10">
    <property type="entry name" value="Translation factors"/>
    <property type="match status" value="1"/>
</dbReference>
<comment type="catalytic activity">
    <reaction evidence="3 4">
        <text>GTP + H2O = GDP + phosphate + H(+)</text>
        <dbReference type="Rhea" id="RHEA:19669"/>
        <dbReference type="ChEBI" id="CHEBI:15377"/>
        <dbReference type="ChEBI" id="CHEBI:15378"/>
        <dbReference type="ChEBI" id="CHEBI:37565"/>
        <dbReference type="ChEBI" id="CHEBI:43474"/>
        <dbReference type="ChEBI" id="CHEBI:58189"/>
    </reaction>
</comment>
<dbReference type="InterPro" id="IPR048876">
    <property type="entry name" value="BipA_C"/>
</dbReference>
<dbReference type="InterPro" id="IPR031157">
    <property type="entry name" value="G_TR_CS"/>
</dbReference>
<dbReference type="NCBIfam" id="TIGR00231">
    <property type="entry name" value="small_GTP"/>
    <property type="match status" value="1"/>
</dbReference>
<organism evidence="6 7">
    <name type="scientific">Candidatus Scatomorpha intestinigallinarum</name>
    <dbReference type="NCBI Taxonomy" id="2840923"/>
    <lineage>
        <taxon>Bacteria</taxon>
        <taxon>Bacillati</taxon>
        <taxon>Bacillota</taxon>
        <taxon>Clostridia</taxon>
        <taxon>Eubacteriales</taxon>
        <taxon>Candidatus Scatomorpha</taxon>
    </lineage>
</organism>
<dbReference type="InterPro" id="IPR000640">
    <property type="entry name" value="EFG_V-like"/>
</dbReference>
<dbReference type="GO" id="GO:0005829">
    <property type="term" value="C:cytosol"/>
    <property type="evidence" value="ECO:0007669"/>
    <property type="project" value="TreeGrafter"/>
</dbReference>
<evidence type="ECO:0000256" key="4">
    <source>
        <dbReference type="HAMAP-Rule" id="MF_00849"/>
    </source>
</evidence>
<dbReference type="FunFam" id="3.30.70.870:FF:000003">
    <property type="entry name" value="GTP-binding protein TypA"/>
    <property type="match status" value="1"/>
</dbReference>
<comment type="similarity">
    <text evidence="4">Belongs to the TRAFAC class translation factor GTPase superfamily. Classic translation factor GTPase family. BipA subfamily.</text>
</comment>
<dbReference type="GO" id="GO:0003924">
    <property type="term" value="F:GTPase activity"/>
    <property type="evidence" value="ECO:0007669"/>
    <property type="project" value="UniProtKB-UniRule"/>
</dbReference>
<dbReference type="GO" id="GO:0000049">
    <property type="term" value="F:tRNA binding"/>
    <property type="evidence" value="ECO:0007669"/>
    <property type="project" value="UniProtKB-KW"/>
</dbReference>
<comment type="subunit">
    <text evidence="4">Monomer.</text>
</comment>
<dbReference type="EMBL" id="DVHH01000166">
    <property type="protein sequence ID" value="HIR55310.1"/>
    <property type="molecule type" value="Genomic_DNA"/>
</dbReference>
<dbReference type="InterPro" id="IPR035647">
    <property type="entry name" value="EFG_III/V"/>
</dbReference>
<dbReference type="FunFam" id="3.30.70.240:FF:000002">
    <property type="entry name" value="GTP-binding protein TypA"/>
    <property type="match status" value="1"/>
</dbReference>
<dbReference type="InterPro" id="IPR042116">
    <property type="entry name" value="TypA/BipA_C"/>
</dbReference>
<dbReference type="InterPro" id="IPR047042">
    <property type="entry name" value="BipA_II"/>
</dbReference>
<dbReference type="CDD" id="cd03710">
    <property type="entry name" value="BipA_TypA_C"/>
    <property type="match status" value="1"/>
</dbReference>
<dbReference type="GO" id="GO:0005525">
    <property type="term" value="F:GTP binding"/>
    <property type="evidence" value="ECO:0007669"/>
    <property type="project" value="UniProtKB-UniRule"/>
</dbReference>
<keyword evidence="4" id="KW-0694">RNA-binding</keyword>
<dbReference type="GO" id="GO:0009409">
    <property type="term" value="P:response to cold"/>
    <property type="evidence" value="ECO:0007669"/>
    <property type="project" value="UniProtKB-ARBA"/>
</dbReference>
<accession>A0A9D1DLZ2</accession>
<dbReference type="HAMAP" id="MF_00849">
    <property type="entry name" value="BipA"/>
    <property type="match status" value="1"/>
</dbReference>
<gene>
    <name evidence="6" type="primary">typA</name>
    <name evidence="4" type="synonym">bipA</name>
    <name evidence="6" type="ORF">IAD36_06955</name>
</gene>
<comment type="caution">
    <text evidence="6">The sequence shown here is derived from an EMBL/GenBank/DDBJ whole genome shotgun (WGS) entry which is preliminary data.</text>
</comment>
<evidence type="ECO:0000256" key="1">
    <source>
        <dbReference type="ARBA" id="ARBA00022741"/>
    </source>
</evidence>
<dbReference type="EC" id="3.6.5.-" evidence="4"/>
<dbReference type="InterPro" id="IPR000795">
    <property type="entry name" value="T_Tr_GTP-bd_dom"/>
</dbReference>
<dbReference type="SUPFAM" id="SSF50447">
    <property type="entry name" value="Translation proteins"/>
    <property type="match status" value="1"/>
</dbReference>
<dbReference type="Pfam" id="PF00679">
    <property type="entry name" value="EFG_C"/>
    <property type="match status" value="1"/>
</dbReference>
<dbReference type="CDD" id="cd01891">
    <property type="entry name" value="TypA_BipA"/>
    <property type="match status" value="1"/>
</dbReference>
<dbReference type="Gene3D" id="3.40.50.300">
    <property type="entry name" value="P-loop containing nucleotide triphosphate hydrolases"/>
    <property type="match status" value="1"/>
</dbReference>
<dbReference type="InterPro" id="IPR006298">
    <property type="entry name" value="BipA"/>
</dbReference>
<dbReference type="AlphaFoldDB" id="A0A9D1DLZ2"/>
<dbReference type="CDD" id="cd03691">
    <property type="entry name" value="BipA_TypA_II"/>
    <property type="match status" value="1"/>
</dbReference>
<dbReference type="Pfam" id="PF00009">
    <property type="entry name" value="GTP_EFTU"/>
    <property type="match status" value="1"/>
</dbReference>
<evidence type="ECO:0000256" key="3">
    <source>
        <dbReference type="ARBA" id="ARBA00048548"/>
    </source>
</evidence>
<dbReference type="Gene3D" id="3.30.70.870">
    <property type="entry name" value="Elongation Factor G (Translational Gtpase), domain 3"/>
    <property type="match status" value="1"/>
</dbReference>
<evidence type="ECO:0000256" key="2">
    <source>
        <dbReference type="ARBA" id="ARBA00023134"/>
    </source>
</evidence>
<evidence type="ECO:0000259" key="5">
    <source>
        <dbReference type="PROSITE" id="PS51722"/>
    </source>
</evidence>
<dbReference type="Gene3D" id="2.40.50.250">
    <property type="entry name" value="bipa protein"/>
    <property type="match status" value="1"/>
</dbReference>
<dbReference type="InterPro" id="IPR047043">
    <property type="entry name" value="BipA_III"/>
</dbReference>
<dbReference type="SUPFAM" id="SSF52540">
    <property type="entry name" value="P-loop containing nucleoside triphosphate hydrolases"/>
    <property type="match status" value="1"/>
</dbReference>